<sequence>MPDHGESFVSIELDLANLEAAADHLTALSRKYPEVTGVICSAGRGRFGSLEEFSYADIRSLMDLNFTSQAYVIRAFLPILKRNGWGDVVIIGSEAALTGGARGAIYSASKSALRALAKSLRAESAASGVRVTIINPGMVRTDFFETLDFEPGPDPDNFIEPEDIAKAVGSVLATRTGTVVDEINLSPLKKVIRRKNPRDTDRS</sequence>
<proteinExistence type="inferred from homology"/>
<comment type="similarity">
    <text evidence="1">Belongs to the short-chain dehydrogenases/reductases (SDR) family.</text>
</comment>
<dbReference type="Pfam" id="PF00106">
    <property type="entry name" value="adh_short"/>
    <property type="match status" value="1"/>
</dbReference>
<evidence type="ECO:0008006" key="4">
    <source>
        <dbReference type="Google" id="ProtNLM"/>
    </source>
</evidence>
<dbReference type="InterPro" id="IPR002347">
    <property type="entry name" value="SDR_fam"/>
</dbReference>
<dbReference type="InterPro" id="IPR020904">
    <property type="entry name" value="Sc_DH/Rdtase_CS"/>
</dbReference>
<dbReference type="AlphaFoldDB" id="A0A381WV34"/>
<dbReference type="PRINTS" id="PR00081">
    <property type="entry name" value="GDHRDH"/>
</dbReference>
<evidence type="ECO:0000256" key="2">
    <source>
        <dbReference type="ARBA" id="ARBA00023002"/>
    </source>
</evidence>
<dbReference type="PANTHER" id="PTHR42901:SF1">
    <property type="entry name" value="ALCOHOL DEHYDROGENASE"/>
    <property type="match status" value="1"/>
</dbReference>
<organism evidence="3">
    <name type="scientific">marine metagenome</name>
    <dbReference type="NCBI Taxonomy" id="408172"/>
    <lineage>
        <taxon>unclassified sequences</taxon>
        <taxon>metagenomes</taxon>
        <taxon>ecological metagenomes</taxon>
    </lineage>
</organism>
<dbReference type="SUPFAM" id="SSF51735">
    <property type="entry name" value="NAD(P)-binding Rossmann-fold domains"/>
    <property type="match status" value="1"/>
</dbReference>
<dbReference type="GO" id="GO:0016491">
    <property type="term" value="F:oxidoreductase activity"/>
    <property type="evidence" value="ECO:0007669"/>
    <property type="project" value="UniProtKB-KW"/>
</dbReference>
<reference evidence="3" key="1">
    <citation type="submission" date="2018-05" db="EMBL/GenBank/DDBJ databases">
        <authorList>
            <person name="Lanie J.A."/>
            <person name="Ng W.-L."/>
            <person name="Kazmierczak K.M."/>
            <person name="Andrzejewski T.M."/>
            <person name="Davidsen T.M."/>
            <person name="Wayne K.J."/>
            <person name="Tettelin H."/>
            <person name="Glass J.I."/>
            <person name="Rusch D."/>
            <person name="Podicherti R."/>
            <person name="Tsui H.-C.T."/>
            <person name="Winkler M.E."/>
        </authorList>
    </citation>
    <scope>NUCLEOTIDE SEQUENCE</scope>
</reference>
<dbReference type="EMBL" id="UINC01012980">
    <property type="protein sequence ID" value="SVA56354.1"/>
    <property type="molecule type" value="Genomic_DNA"/>
</dbReference>
<accession>A0A381WV34</accession>
<dbReference type="InterPro" id="IPR036291">
    <property type="entry name" value="NAD(P)-bd_dom_sf"/>
</dbReference>
<dbReference type="Gene3D" id="3.40.50.720">
    <property type="entry name" value="NAD(P)-binding Rossmann-like Domain"/>
    <property type="match status" value="1"/>
</dbReference>
<keyword evidence="2" id="KW-0560">Oxidoreductase</keyword>
<protein>
    <recommendedName>
        <fullName evidence="4">Short-chain dehydrogenase/reductase SDR</fullName>
    </recommendedName>
</protein>
<gene>
    <name evidence="3" type="ORF">METZ01_LOCUS109208</name>
</gene>
<evidence type="ECO:0000313" key="3">
    <source>
        <dbReference type="EMBL" id="SVA56354.1"/>
    </source>
</evidence>
<name>A0A381WV34_9ZZZZ</name>
<dbReference type="PANTHER" id="PTHR42901">
    <property type="entry name" value="ALCOHOL DEHYDROGENASE"/>
    <property type="match status" value="1"/>
</dbReference>
<dbReference type="CDD" id="cd05233">
    <property type="entry name" value="SDR_c"/>
    <property type="match status" value="1"/>
</dbReference>
<dbReference type="PROSITE" id="PS00061">
    <property type="entry name" value="ADH_SHORT"/>
    <property type="match status" value="1"/>
</dbReference>
<evidence type="ECO:0000256" key="1">
    <source>
        <dbReference type="ARBA" id="ARBA00006484"/>
    </source>
</evidence>